<feature type="domain" description="RNase NYN" evidence="1">
    <location>
        <begin position="33"/>
        <end position="143"/>
    </location>
</feature>
<dbReference type="Pfam" id="PF11977">
    <property type="entry name" value="RNase_Zc3h12a"/>
    <property type="match status" value="1"/>
</dbReference>
<dbReference type="Gene3D" id="3.40.50.11980">
    <property type="match status" value="1"/>
</dbReference>
<protein>
    <submittedName>
        <fullName evidence="3">RNase NYN domain-containing protein</fullName>
    </submittedName>
</protein>
<organism evidence="2 3">
    <name type="scientific">Panagrellus redivivus</name>
    <name type="common">Microworm</name>
    <dbReference type="NCBI Taxonomy" id="6233"/>
    <lineage>
        <taxon>Eukaryota</taxon>
        <taxon>Metazoa</taxon>
        <taxon>Ecdysozoa</taxon>
        <taxon>Nematoda</taxon>
        <taxon>Chromadorea</taxon>
        <taxon>Rhabditida</taxon>
        <taxon>Tylenchina</taxon>
        <taxon>Panagrolaimomorpha</taxon>
        <taxon>Panagrolaimoidea</taxon>
        <taxon>Panagrolaimidae</taxon>
        <taxon>Panagrellus</taxon>
    </lineage>
</organism>
<evidence type="ECO:0000313" key="2">
    <source>
        <dbReference type="Proteomes" id="UP000492821"/>
    </source>
</evidence>
<dbReference type="Proteomes" id="UP000492821">
    <property type="component" value="Unassembled WGS sequence"/>
</dbReference>
<proteinExistence type="predicted"/>
<reference evidence="2" key="1">
    <citation type="journal article" date="2013" name="Genetics">
        <title>The draft genome and transcriptome of Panagrellus redivivus are shaped by the harsh demands of a free-living lifestyle.</title>
        <authorList>
            <person name="Srinivasan J."/>
            <person name="Dillman A.R."/>
            <person name="Macchietto M.G."/>
            <person name="Heikkinen L."/>
            <person name="Lakso M."/>
            <person name="Fracchia K.M."/>
            <person name="Antoshechkin I."/>
            <person name="Mortazavi A."/>
            <person name="Wong G."/>
            <person name="Sternberg P.W."/>
        </authorList>
    </citation>
    <scope>NUCLEOTIDE SEQUENCE [LARGE SCALE GENOMIC DNA]</scope>
    <source>
        <strain evidence="2">MT8872</strain>
    </source>
</reference>
<name>A0A7E4ZSF6_PANRE</name>
<accession>A0A7E4ZSF6</accession>
<dbReference type="AlphaFoldDB" id="A0A7E4ZSF6"/>
<dbReference type="WBParaSite" id="Pan_g14771.t1">
    <property type="protein sequence ID" value="Pan_g14771.t1"/>
    <property type="gene ID" value="Pan_g14771"/>
</dbReference>
<sequence>MTSWDDHCLEAEKPTYCCFQHSLDPLDVSGLKQRRVIIDGANLLYLTKNALPGASMPNAKYDSLVLLQLAYYLDFYGFRVKIMLRSDFLKTTSNPDVLHELIDLGYAFVSSKNDKEDDDRAALEAAYRVGAVIITNDKFRNHHGYGFSVKGNLCTVKVDNPVRKRGEWPHYSFQKPLEHFYFINPGMDLQYRRAMEEDAHSPHDPVRSCKLANLFKFVCAVGWFQLHGEWSTEFPKAAYQIPIDCRYLTTKEWYSDRNIFYPPNMIDKSIADGPNSQLQ</sequence>
<reference evidence="3" key="2">
    <citation type="submission" date="2020-10" db="UniProtKB">
        <authorList>
            <consortium name="WormBaseParasite"/>
        </authorList>
    </citation>
    <scope>IDENTIFICATION</scope>
</reference>
<keyword evidence="2" id="KW-1185">Reference proteome</keyword>
<dbReference type="InterPro" id="IPR021869">
    <property type="entry name" value="RNase_Zc3h12_NYN"/>
</dbReference>
<evidence type="ECO:0000313" key="3">
    <source>
        <dbReference type="WBParaSite" id="Pan_g14771.t1"/>
    </source>
</evidence>
<evidence type="ECO:0000259" key="1">
    <source>
        <dbReference type="Pfam" id="PF11977"/>
    </source>
</evidence>